<keyword evidence="2" id="KW-1185">Reference proteome</keyword>
<evidence type="ECO:0000313" key="2">
    <source>
        <dbReference type="Proteomes" id="UP001595871"/>
    </source>
</evidence>
<dbReference type="Proteomes" id="UP001595871">
    <property type="component" value="Unassembled WGS sequence"/>
</dbReference>
<evidence type="ECO:0000313" key="1">
    <source>
        <dbReference type="EMBL" id="MFC4190430.1"/>
    </source>
</evidence>
<reference evidence="2" key="1">
    <citation type="journal article" date="2019" name="Int. J. Syst. Evol. Microbiol.">
        <title>The Global Catalogue of Microorganisms (GCM) 10K type strain sequencing project: providing services to taxonomists for standard genome sequencing and annotation.</title>
        <authorList>
            <consortium name="The Broad Institute Genomics Platform"/>
            <consortium name="The Broad Institute Genome Sequencing Center for Infectious Disease"/>
            <person name="Wu L."/>
            <person name="Ma J."/>
        </authorList>
    </citation>
    <scope>NUCLEOTIDE SEQUENCE [LARGE SCALE GENOMIC DNA]</scope>
    <source>
        <strain evidence="2">CCM 3243</strain>
    </source>
</reference>
<sequence>MALKPLAIHDLAEAVLACVCEALDQVAEDLEGHPGCPTCRTCVVPGQVAWDGCEDPCDGTGAGGQLAVSIARIYPSTRFPDLDREVRGVRGCQPPPTTAAEMVITLLRCAPAVNEHGCPPTCAELSDAARVTHVDAATVYNALLCCLPLTGSRRGRRFVMGEQRIIGPQGGCVGIEQRVTVALPGCAPCPTGLESL</sequence>
<proteinExistence type="predicted"/>
<name>A0ABV8NEF4_9ACTN</name>
<dbReference type="EMBL" id="JBHSCF010000055">
    <property type="protein sequence ID" value="MFC4190430.1"/>
    <property type="molecule type" value="Genomic_DNA"/>
</dbReference>
<comment type="caution">
    <text evidence="1">The sequence shown here is derived from an EMBL/GenBank/DDBJ whole genome shotgun (WGS) entry which is preliminary data.</text>
</comment>
<gene>
    <name evidence="1" type="ORF">ACFO3R_29235</name>
</gene>
<accession>A0ABV8NEF4</accession>
<organism evidence="1 2">
    <name type="scientific">Streptomyces flavovirens</name>
    <dbReference type="NCBI Taxonomy" id="52258"/>
    <lineage>
        <taxon>Bacteria</taxon>
        <taxon>Bacillati</taxon>
        <taxon>Actinomycetota</taxon>
        <taxon>Actinomycetes</taxon>
        <taxon>Kitasatosporales</taxon>
        <taxon>Streptomycetaceae</taxon>
        <taxon>Streptomyces</taxon>
    </lineage>
</organism>
<dbReference type="RefSeq" id="WP_200693846.1">
    <property type="nucleotide sequence ID" value="NZ_BAAAYA010000005.1"/>
</dbReference>
<protein>
    <submittedName>
        <fullName evidence="1">Uncharacterized protein</fullName>
    </submittedName>
</protein>